<dbReference type="EMBL" id="HBNS01040586">
    <property type="protein sequence ID" value="CAE4638923.1"/>
    <property type="molecule type" value="Transcribed_RNA"/>
</dbReference>
<reference evidence="3" key="1">
    <citation type="submission" date="2021-01" db="EMBL/GenBank/DDBJ databases">
        <authorList>
            <person name="Corre E."/>
            <person name="Pelletier E."/>
            <person name="Niang G."/>
            <person name="Scheremetjew M."/>
            <person name="Finn R."/>
            <person name="Kale V."/>
            <person name="Holt S."/>
            <person name="Cochrane G."/>
            <person name="Meng A."/>
            <person name="Brown T."/>
            <person name="Cohen L."/>
        </authorList>
    </citation>
    <scope>NUCLEOTIDE SEQUENCE</scope>
    <source>
        <strain evidence="3">GSO104</strain>
    </source>
</reference>
<proteinExistence type="predicted"/>
<dbReference type="AlphaFoldDB" id="A0A7S4SAI0"/>
<evidence type="ECO:0000256" key="2">
    <source>
        <dbReference type="SAM" id="MobiDB-lite"/>
    </source>
</evidence>
<evidence type="ECO:0000256" key="1">
    <source>
        <dbReference type="SAM" id="Coils"/>
    </source>
</evidence>
<feature type="coiled-coil region" evidence="1">
    <location>
        <begin position="205"/>
        <end position="299"/>
    </location>
</feature>
<protein>
    <submittedName>
        <fullName evidence="3">Uncharacterized protein</fullName>
    </submittedName>
</protein>
<feature type="region of interest" description="Disordered" evidence="2">
    <location>
        <begin position="307"/>
        <end position="329"/>
    </location>
</feature>
<feature type="compositionally biased region" description="Basic and acidic residues" evidence="2">
    <location>
        <begin position="308"/>
        <end position="329"/>
    </location>
</feature>
<feature type="region of interest" description="Disordered" evidence="2">
    <location>
        <begin position="151"/>
        <end position="180"/>
    </location>
</feature>
<gene>
    <name evidence="3" type="ORF">DBRI00130_LOCUS31628</name>
</gene>
<organism evidence="3">
    <name type="scientific">Ditylum brightwellii</name>
    <dbReference type="NCBI Taxonomy" id="49249"/>
    <lineage>
        <taxon>Eukaryota</taxon>
        <taxon>Sar</taxon>
        <taxon>Stramenopiles</taxon>
        <taxon>Ochrophyta</taxon>
        <taxon>Bacillariophyta</taxon>
        <taxon>Mediophyceae</taxon>
        <taxon>Lithodesmiophycidae</taxon>
        <taxon>Lithodesmiales</taxon>
        <taxon>Lithodesmiaceae</taxon>
        <taxon>Ditylum</taxon>
    </lineage>
</organism>
<sequence length="348" mass="40357">MNLHHSYINQKRLMTRKIRQSQERPLTKLFQLALMHPERIDELTSLLHQPETIDDAKDSSITRKATHEAISFPENGAMKDCYPQKYSLQLFAILAAAAAFDYAHFAPKSQMRPSPTSSEGRWSVKGDVLNDTTETRKIDTTMLATIYEEENTDDSVKDEERSSVEGGVLNDTTETREAENTMIPALHGKENKDDLVTDEINQTFSDETCEEVNKLRKQCQTFEEEILILQNSYQQMESEIMEMNFEVALSQAKEDTQRAETQRMTAERDLVLLQSENDRACYVEKIKSLERQRDMLLQQSLQQLQQHSADDEMVKTNDNTVPEKKKERQFLGFRRKRDVNRRTVLPLD</sequence>
<keyword evidence="1" id="KW-0175">Coiled coil</keyword>
<accession>A0A7S4SAI0</accession>
<feature type="compositionally biased region" description="Basic and acidic residues" evidence="2">
    <location>
        <begin position="154"/>
        <end position="163"/>
    </location>
</feature>
<evidence type="ECO:0000313" key="3">
    <source>
        <dbReference type="EMBL" id="CAE4638923.1"/>
    </source>
</evidence>
<name>A0A7S4SAI0_9STRA</name>